<dbReference type="EMBL" id="CP097502">
    <property type="protein sequence ID" value="URD76483.1"/>
    <property type="molecule type" value="Genomic_DNA"/>
</dbReference>
<protein>
    <submittedName>
        <fullName evidence="2">Uncharacterized protein</fullName>
    </submittedName>
</protein>
<evidence type="ECO:0000256" key="1">
    <source>
        <dbReference type="SAM" id="MobiDB-lite"/>
    </source>
</evidence>
<feature type="region of interest" description="Disordered" evidence="1">
    <location>
        <begin position="89"/>
        <end position="115"/>
    </location>
</feature>
<accession>A0A9E7JCV7</accession>
<feature type="non-terminal residue" evidence="2">
    <location>
        <position position="1"/>
    </location>
</feature>
<evidence type="ECO:0000313" key="3">
    <source>
        <dbReference type="Proteomes" id="UP001055439"/>
    </source>
</evidence>
<gene>
    <name evidence="2" type="ORF">MUK42_20141</name>
</gene>
<evidence type="ECO:0000313" key="2">
    <source>
        <dbReference type="EMBL" id="URD76483.1"/>
    </source>
</evidence>
<keyword evidence="3" id="KW-1185">Reference proteome</keyword>
<reference evidence="2" key="1">
    <citation type="submission" date="2022-05" db="EMBL/GenBank/DDBJ databases">
        <title>The Musa troglodytarum L. genome provides insights into the mechanism of non-climacteric behaviour and enrichment of carotenoids.</title>
        <authorList>
            <person name="Wang J."/>
        </authorList>
    </citation>
    <scope>NUCLEOTIDE SEQUENCE</scope>
    <source>
        <tissue evidence="2">Leaf</tissue>
    </source>
</reference>
<proteinExistence type="predicted"/>
<dbReference type="Proteomes" id="UP001055439">
    <property type="component" value="Chromosome 1"/>
</dbReference>
<sequence>AAGPADLVSSFGAGRALISGHRPWLHLLDATAPACPASAGLACFRLRRNIAYFRSNYTSSGSPSSPSPPLAPCLPVRLHRPHRRLVLPLLHPRPAGRPLRPPDHRRDHPRRALRGHDLRPHLLQCRIDSLRSHHDRDSDHLPACGVQGDGQSLSR</sequence>
<dbReference type="OrthoDB" id="63113at2759"/>
<dbReference type="AlphaFoldDB" id="A0A9E7JCV7"/>
<feature type="region of interest" description="Disordered" evidence="1">
    <location>
        <begin position="133"/>
        <end position="155"/>
    </location>
</feature>
<organism evidence="2 3">
    <name type="scientific">Musa troglodytarum</name>
    <name type="common">fe'i banana</name>
    <dbReference type="NCBI Taxonomy" id="320322"/>
    <lineage>
        <taxon>Eukaryota</taxon>
        <taxon>Viridiplantae</taxon>
        <taxon>Streptophyta</taxon>
        <taxon>Embryophyta</taxon>
        <taxon>Tracheophyta</taxon>
        <taxon>Spermatophyta</taxon>
        <taxon>Magnoliopsida</taxon>
        <taxon>Liliopsida</taxon>
        <taxon>Zingiberales</taxon>
        <taxon>Musaceae</taxon>
        <taxon>Musa</taxon>
    </lineage>
</organism>
<name>A0A9E7JCV7_9LILI</name>